<keyword evidence="3" id="KW-0805">Transcription regulation</keyword>
<dbReference type="GO" id="GO:0043565">
    <property type="term" value="F:sequence-specific DNA binding"/>
    <property type="evidence" value="ECO:0007669"/>
    <property type="project" value="TreeGrafter"/>
</dbReference>
<keyword evidence="6" id="KW-0804">Transcription</keyword>
<name>A0A835Q435_VANPL</name>
<evidence type="ECO:0000259" key="11">
    <source>
        <dbReference type="Pfam" id="PF20452"/>
    </source>
</evidence>
<evidence type="ECO:0000256" key="3">
    <source>
        <dbReference type="ARBA" id="ARBA00023015"/>
    </source>
</evidence>
<evidence type="ECO:0000256" key="4">
    <source>
        <dbReference type="ARBA" id="ARBA00023125"/>
    </source>
</evidence>
<evidence type="ECO:0000256" key="6">
    <source>
        <dbReference type="ARBA" id="ARBA00023163"/>
    </source>
</evidence>
<dbReference type="InterPro" id="IPR046829">
    <property type="entry name" value="Calmod_bind_C"/>
</dbReference>
<dbReference type="InterPro" id="IPR012416">
    <property type="entry name" value="CBP60"/>
</dbReference>
<dbReference type="PANTHER" id="PTHR31713:SF14">
    <property type="entry name" value="CALMODULIN-BINDING PROTEIN 60 A"/>
    <property type="match status" value="1"/>
</dbReference>
<accession>A0A835Q435</accession>
<keyword evidence="7" id="KW-0539">Nucleus</keyword>
<evidence type="ECO:0000259" key="10">
    <source>
        <dbReference type="Pfam" id="PF20451"/>
    </source>
</evidence>
<comment type="caution">
    <text evidence="12">The sequence shown here is derived from an EMBL/GenBank/DDBJ whole genome shotgun (WGS) entry which is preliminary data.</text>
</comment>
<dbReference type="AlphaFoldDB" id="A0A835Q435"/>
<evidence type="ECO:0000256" key="5">
    <source>
        <dbReference type="ARBA" id="ARBA00023159"/>
    </source>
</evidence>
<evidence type="ECO:0000256" key="2">
    <source>
        <dbReference type="ARBA" id="ARBA00007214"/>
    </source>
</evidence>
<proteinExistence type="inferred from homology"/>
<dbReference type="PANTHER" id="PTHR31713">
    <property type="entry name" value="OS02G0177800 PROTEIN"/>
    <property type="match status" value="1"/>
</dbReference>
<feature type="region of interest" description="Disordered" evidence="8">
    <location>
        <begin position="218"/>
        <end position="251"/>
    </location>
</feature>
<protein>
    <submittedName>
        <fullName evidence="12">Uncharacterized protein</fullName>
    </submittedName>
</protein>
<evidence type="ECO:0000259" key="9">
    <source>
        <dbReference type="Pfam" id="PF07887"/>
    </source>
</evidence>
<evidence type="ECO:0000313" key="12">
    <source>
        <dbReference type="EMBL" id="KAG0463845.1"/>
    </source>
</evidence>
<feature type="compositionally biased region" description="Low complexity" evidence="8">
    <location>
        <begin position="238"/>
        <end position="250"/>
    </location>
</feature>
<dbReference type="Proteomes" id="UP000636800">
    <property type="component" value="Chromosome 10"/>
</dbReference>
<comment type="subcellular location">
    <subcellularLocation>
        <location evidence="1">Nucleus</location>
    </subcellularLocation>
</comment>
<dbReference type="Pfam" id="PF20451">
    <property type="entry name" value="Calmod_bind_M"/>
    <property type="match status" value="1"/>
</dbReference>
<dbReference type="GO" id="GO:0080142">
    <property type="term" value="P:regulation of salicylic acid biosynthetic process"/>
    <property type="evidence" value="ECO:0007669"/>
    <property type="project" value="TreeGrafter"/>
</dbReference>
<evidence type="ECO:0000256" key="8">
    <source>
        <dbReference type="SAM" id="MobiDB-lite"/>
    </source>
</evidence>
<keyword evidence="5" id="KW-0010">Activator</keyword>
<feature type="domain" description="Calmodulin binding protein-like N-terminal" evidence="9">
    <location>
        <begin position="333"/>
        <end position="439"/>
    </location>
</feature>
<dbReference type="GO" id="GO:0005634">
    <property type="term" value="C:nucleus"/>
    <property type="evidence" value="ECO:0007669"/>
    <property type="project" value="UniProtKB-SubCell"/>
</dbReference>
<keyword evidence="13" id="KW-1185">Reference proteome</keyword>
<comment type="similarity">
    <text evidence="2">Belongs to the plant ACBP60 protein family.</text>
</comment>
<organism evidence="12 13">
    <name type="scientific">Vanilla planifolia</name>
    <name type="common">Vanilla</name>
    <dbReference type="NCBI Taxonomy" id="51239"/>
    <lineage>
        <taxon>Eukaryota</taxon>
        <taxon>Viridiplantae</taxon>
        <taxon>Streptophyta</taxon>
        <taxon>Embryophyta</taxon>
        <taxon>Tracheophyta</taxon>
        <taxon>Spermatophyta</taxon>
        <taxon>Magnoliopsida</taxon>
        <taxon>Liliopsida</taxon>
        <taxon>Asparagales</taxon>
        <taxon>Orchidaceae</taxon>
        <taxon>Vanilloideae</taxon>
        <taxon>Vanilleae</taxon>
        <taxon>Vanilla</taxon>
    </lineage>
</organism>
<evidence type="ECO:0000256" key="7">
    <source>
        <dbReference type="ARBA" id="ARBA00023242"/>
    </source>
</evidence>
<dbReference type="InterPro" id="IPR046831">
    <property type="entry name" value="Calmodulin_bind_N"/>
</dbReference>
<dbReference type="Pfam" id="PF20452">
    <property type="entry name" value="Calmod_bind_C"/>
    <property type="match status" value="1"/>
</dbReference>
<dbReference type="Pfam" id="PF07887">
    <property type="entry name" value="Calmodulin_bind"/>
    <property type="match status" value="1"/>
</dbReference>
<reference evidence="12 13" key="1">
    <citation type="journal article" date="2020" name="Nat. Food">
        <title>A phased Vanilla planifolia genome enables genetic improvement of flavour and production.</title>
        <authorList>
            <person name="Hasing T."/>
            <person name="Tang H."/>
            <person name="Brym M."/>
            <person name="Khazi F."/>
            <person name="Huang T."/>
            <person name="Chambers A.H."/>
        </authorList>
    </citation>
    <scope>NUCLEOTIDE SEQUENCE [LARGE SCALE GENOMIC DNA]</scope>
    <source>
        <tissue evidence="12">Leaf</tissue>
    </source>
</reference>
<dbReference type="GO" id="GO:0005516">
    <property type="term" value="F:calmodulin binding"/>
    <property type="evidence" value="ECO:0007669"/>
    <property type="project" value="InterPro"/>
</dbReference>
<evidence type="ECO:0000256" key="1">
    <source>
        <dbReference type="ARBA" id="ARBA00004123"/>
    </source>
</evidence>
<keyword evidence="4" id="KW-0238">DNA-binding</keyword>
<dbReference type="EMBL" id="JADCNL010000010">
    <property type="protein sequence ID" value="KAG0463845.1"/>
    <property type="molecule type" value="Genomic_DNA"/>
</dbReference>
<evidence type="ECO:0000313" key="13">
    <source>
        <dbReference type="Proteomes" id="UP000636800"/>
    </source>
</evidence>
<gene>
    <name evidence="12" type="ORF">HPP92_019914</name>
</gene>
<dbReference type="GO" id="GO:0003700">
    <property type="term" value="F:DNA-binding transcription factor activity"/>
    <property type="evidence" value="ECO:0007669"/>
    <property type="project" value="TreeGrafter"/>
</dbReference>
<feature type="domain" description="Calmodulin binding protein C-terminal" evidence="11">
    <location>
        <begin position="503"/>
        <end position="562"/>
    </location>
</feature>
<dbReference type="InterPro" id="IPR046830">
    <property type="entry name" value="Calmod_bind_M"/>
</dbReference>
<sequence>MAATIMNFVRELFEDEQSSLRKQLLSEFMPDDICPLGAQLIESPPQIAPFDSKHDYTSQEQVMPPLFVIDDDANVEVCERPENPLLQLNTNSTCLLSINELLETVPDTTIEAGRFSVSTTPDVPFKEMTSHCEALLTGKQHKIAAILFVDGPECSTRQRTQHRGTMLPCSSEYSTNLSSFVSQLPALLTTSSRLLAAEECKYVRALYDYMLRNPIRPDSSRRWRMSQKGQQPPADNPGTGSTSAGSGCSSEEMRQRVPALRGIFLEVLRTDALKRLLSAIEPLVRRVVKEEVELALANHLASFSRECRTQINPSCSGNLKLQFVNKLCLPVFTGPESSMKVEIVVLEGDFEGNEEGNWTVEDFNSNIVKEREGKRSLLAGDVFVDLSNGIGMVGELSFSDNSSWTRSRKFRLGARAVDGYLNGIRVREARTEAFMVKDHRGEYWKDGAFHKRLSSEKVNTVKDFLTFLVTDAARLRNILGSGMSSKMWEITVEHARTCILTNQMHLYYPEGQQKTGVVFNVVGEVMGVLTNHQFISINDLSDAQKVEAKILVKEAIQNREKLMAFDMEGFDGAPLQAFQGSIAPEPHTIPEGIGNYYSSPMKTSEGFSFGYPGLPSPDIFARDVDAYSHNVVQGLGSTYEPESQACNPQIMLECRNQQFFVEENLQYFDPEISLLSQTLGIDSEADIGPAMASFITRNHWSPDYVWSILLLVMKWIFSIKKKVATRKWSYQRRSLL</sequence>
<feature type="domain" description="Calmodulin binding protein central" evidence="10">
    <location>
        <begin position="445"/>
        <end position="498"/>
    </location>
</feature>